<keyword evidence="3" id="KW-1185">Reference proteome</keyword>
<evidence type="ECO:0000313" key="3">
    <source>
        <dbReference type="Proteomes" id="UP001470809"/>
    </source>
</evidence>
<dbReference type="EMBL" id="CP151767">
    <property type="protein sequence ID" value="WZU66286.2"/>
    <property type="molecule type" value="Genomic_DNA"/>
</dbReference>
<name>A0AAN0NHJ7_9RHOB</name>
<protein>
    <submittedName>
        <fullName evidence="2">Uncharacterized protein</fullName>
    </submittedName>
</protein>
<feature type="compositionally biased region" description="Basic and acidic residues" evidence="1">
    <location>
        <begin position="685"/>
        <end position="703"/>
    </location>
</feature>
<evidence type="ECO:0000313" key="2">
    <source>
        <dbReference type="EMBL" id="WZU66286.2"/>
    </source>
</evidence>
<dbReference type="RefSeq" id="WP_373635471.1">
    <property type="nucleotide sequence ID" value="NZ_CP151767.2"/>
</dbReference>
<dbReference type="Proteomes" id="UP001470809">
    <property type="component" value="Chromosome"/>
</dbReference>
<evidence type="ECO:0000256" key="1">
    <source>
        <dbReference type="SAM" id="MobiDB-lite"/>
    </source>
</evidence>
<dbReference type="KEGG" id="yrh:AABB31_14605"/>
<gene>
    <name evidence="2" type="ORF">AABB31_14605</name>
</gene>
<reference evidence="3" key="1">
    <citation type="submission" date="2024-04" db="EMBL/GenBank/DDBJ databases">
        <title>Phylogenomic analyses of a clade within the roseobacter group suggest taxonomic reassignments of species of the genera Aestuariivita, Citreicella, Loktanella, Nautella, Pelagibaca, Ruegeria, Thalassobius, Thiobacimonas and Tropicibacter, and the proposal o.</title>
        <authorList>
            <person name="Jeon C.O."/>
        </authorList>
    </citation>
    <scope>NUCLEOTIDE SEQUENCE [LARGE SCALE GENOMIC DNA]</scope>
    <source>
        <strain evidence="3">SS1-5</strain>
    </source>
</reference>
<feature type="region of interest" description="Disordered" evidence="1">
    <location>
        <begin position="676"/>
        <end position="707"/>
    </location>
</feature>
<dbReference type="AlphaFoldDB" id="A0AAN0NHJ7"/>
<accession>A0AAN0NHJ7</accession>
<reference evidence="2 3" key="2">
    <citation type="submission" date="2024-08" db="EMBL/GenBank/DDBJ databases">
        <title>Phylogenomic analyses of a clade within the roseobacter group suggest taxonomic reassignments of species of the genera Aestuariivita, Citreicella, Loktanella, Nautella, Pelagibaca, Ruegeria, Thalassobius, Thiobacimonas and Tropicibacter, and the proposal o.</title>
        <authorList>
            <person name="Jeon C.O."/>
        </authorList>
    </citation>
    <scope>NUCLEOTIDE SEQUENCE [LARGE SCALE GENOMIC DNA]</scope>
    <source>
        <strain evidence="2 3">SS1-5</strain>
    </source>
</reference>
<sequence>MSENNKLCTALLRADSEGEVITLLKKHGYWDKPALWRHYGDVENNWGQSGNQQSLAEAALAEKIVNSVDARLINECRMRDIDPASADAPQTIRAAVARFFENSTGEKIATGGYIEDWSAQKTREVADGITLTATGTRPQRLNITISDCGEGQSPDKLPDTILSLSKSNKQYIPFVQGQFNQGGTGALRFCGKNNLQLVISKRNPAFLDESADARDHEWCFTIVRREFPSGEPGTAKNSVYTYLAPVGIGDAVEDRNGGVLSFPADAFSIYPDDESPYGREAPYGTAIKMFDYNFLGERSNILRGKSLLSRLDLLLPEIALPVRFYEYRTNKAGNYLDVGSRRTTVSGLLRRIKDSDNVESGFPVRIPFQPGGEKLIANVFAFVQAGSTKETDDDDEEPANAKKLGGVRGYRKREGIVFLRNGQTQGSLPKDFFRREAVKMKPLADDLLVFVECDELSSVTREDLFMPSRDRLADNEFKHELVDSLEKAVRDCHELKELRNKRQQERMQERLQDDQPLTDVLQSLIKASPNLTTLLKLGQRISAPFNTVATGSDPKEDFKGEVYPTFFKNKGVEYGQTLSRSCPINNRMRLTFETDVRDDYFTRAAERGAFDLTWKGNDGAEFKASPIGPNLKNGIASVMVDLPSGAGVGDEIEFIARTDDTHRLFENHIKVAILPKVQKHTGGGGERKPPKDNDGAERERPSELESPNIKRVYRAEWEAEGFDELTAMKIESIGYSEDETSEFYEFKVNMDNMPLESEAKLKRLSKEATALLREQFMYANVLIGLSMILEDKRAKKLETSDEDTPSESIEDRVERTSRALAPFIPALISLGSSDLETDDAVEGLEESA</sequence>
<proteinExistence type="predicted"/>
<organism evidence="2 3">
    <name type="scientific">Yoonia rhodophyticola</name>
    <dbReference type="NCBI Taxonomy" id="3137370"/>
    <lineage>
        <taxon>Bacteria</taxon>
        <taxon>Pseudomonadati</taxon>
        <taxon>Pseudomonadota</taxon>
        <taxon>Alphaproteobacteria</taxon>
        <taxon>Rhodobacterales</taxon>
        <taxon>Paracoccaceae</taxon>
        <taxon>Yoonia</taxon>
    </lineage>
</organism>